<evidence type="ECO:0000313" key="2">
    <source>
        <dbReference type="Proteomes" id="UP000828048"/>
    </source>
</evidence>
<accession>A0ACB7ZEU2</accession>
<reference evidence="1 2" key="1">
    <citation type="journal article" date="2021" name="Hortic Res">
        <title>High-quality reference genome and annotation aids understanding of berry development for evergreen blueberry (Vaccinium darrowii).</title>
        <authorList>
            <person name="Yu J."/>
            <person name="Hulse-Kemp A.M."/>
            <person name="Babiker E."/>
            <person name="Staton M."/>
        </authorList>
    </citation>
    <scope>NUCLEOTIDE SEQUENCE [LARGE SCALE GENOMIC DNA]</scope>
    <source>
        <strain evidence="2">cv. NJ 8807/NJ 8810</strain>
        <tissue evidence="1">Young leaf</tissue>
    </source>
</reference>
<dbReference type="EMBL" id="CM037162">
    <property type="protein sequence ID" value="KAH7864428.1"/>
    <property type="molecule type" value="Genomic_DNA"/>
</dbReference>
<keyword evidence="2" id="KW-1185">Reference proteome</keyword>
<dbReference type="Proteomes" id="UP000828048">
    <property type="component" value="Chromosome 12"/>
</dbReference>
<comment type="caution">
    <text evidence="1">The sequence shown here is derived from an EMBL/GenBank/DDBJ whole genome shotgun (WGS) entry which is preliminary data.</text>
</comment>
<protein>
    <submittedName>
        <fullName evidence="1">Uncharacterized protein</fullName>
    </submittedName>
</protein>
<name>A0ACB7ZEU2_9ERIC</name>
<gene>
    <name evidence="1" type="ORF">Vadar_029510</name>
</gene>
<organism evidence="1 2">
    <name type="scientific">Vaccinium darrowii</name>
    <dbReference type="NCBI Taxonomy" id="229202"/>
    <lineage>
        <taxon>Eukaryota</taxon>
        <taxon>Viridiplantae</taxon>
        <taxon>Streptophyta</taxon>
        <taxon>Embryophyta</taxon>
        <taxon>Tracheophyta</taxon>
        <taxon>Spermatophyta</taxon>
        <taxon>Magnoliopsida</taxon>
        <taxon>eudicotyledons</taxon>
        <taxon>Gunneridae</taxon>
        <taxon>Pentapetalae</taxon>
        <taxon>asterids</taxon>
        <taxon>Ericales</taxon>
        <taxon>Ericaceae</taxon>
        <taxon>Vaccinioideae</taxon>
        <taxon>Vaccinieae</taxon>
        <taxon>Vaccinium</taxon>
    </lineage>
</organism>
<evidence type="ECO:0000313" key="1">
    <source>
        <dbReference type="EMBL" id="KAH7864428.1"/>
    </source>
</evidence>
<sequence>MEMNPGEANHDFWKDVGSSEGFECDSGCHEILQSDEKPESSVNFVPSSRLSSGSSMRAKQMSTKETRGSMQEDHEYGFPYQDNRGKGISFDDRTTSPRYSSTAHRSSLRSKTSSESSWDGSSAGRQHLSGYEVAQTSGSDSMIPIAPVLLGPVWPVSPKPTFPWAFVLSFTSCCATYVPTRTLPWDGPGRPVSANTNGLTQIMGYGHCLIPVAPLQPVPNRPPNVYQRHVDEIPRYRSGTGTYLPNPNVSVRDRSSSGARRGNCHNDRIDNHGDREGKWNNDSKSRTAGRHHSRNQTEKSSSRLQSHPQNGPLHSDSSQSAPPNMAYSMYQLPVMNPGGISSNGHTLPSVVMLYPFDHNTSYSSHAGQLEFGSLGPVGFTGTNERQLSKGSQAKEQRFHRASVQLSSPDQPSSPHFPR</sequence>
<proteinExistence type="predicted"/>